<dbReference type="RefSeq" id="WP_095423977.1">
    <property type="nucleotide sequence ID" value="NZ_CP022994.1"/>
</dbReference>
<dbReference type="Proteomes" id="UP000215158">
    <property type="component" value="Plasmid pBN4"/>
</dbReference>
<organism evidence="1 2">
    <name type="scientific">Paraburkholderia aromaticivorans</name>
    <dbReference type="NCBI Taxonomy" id="2026199"/>
    <lineage>
        <taxon>Bacteria</taxon>
        <taxon>Pseudomonadati</taxon>
        <taxon>Pseudomonadota</taxon>
        <taxon>Betaproteobacteria</taxon>
        <taxon>Burkholderiales</taxon>
        <taxon>Burkholderiaceae</taxon>
        <taxon>Paraburkholderia</taxon>
    </lineage>
</organism>
<protein>
    <submittedName>
        <fullName evidence="1">Uncharacterized protein</fullName>
    </submittedName>
</protein>
<dbReference type="EMBL" id="CP022994">
    <property type="protein sequence ID" value="ASW04335.1"/>
    <property type="molecule type" value="Genomic_DNA"/>
</dbReference>
<dbReference type="OrthoDB" id="9129358at2"/>
<reference evidence="1 2" key="1">
    <citation type="submission" date="2017-08" db="EMBL/GenBank/DDBJ databases">
        <title>Identification and genetic characteristics of simultaneous BTEX- and naphthalene-degrading Paraburkholderia sp. BN5 isolated from petroleum-contaminated soil.</title>
        <authorList>
            <person name="Lee Y."/>
            <person name="Jeon C.O."/>
        </authorList>
    </citation>
    <scope>NUCLEOTIDE SEQUENCE [LARGE SCALE GENOMIC DNA]</scope>
    <source>
        <strain evidence="1 2">BN5</strain>
        <plasmid evidence="1 2">pBN4</plasmid>
    </source>
</reference>
<dbReference type="KEGG" id="parb:CJU94_40035"/>
<evidence type="ECO:0000313" key="2">
    <source>
        <dbReference type="Proteomes" id="UP000215158"/>
    </source>
</evidence>
<proteinExistence type="predicted"/>
<accession>A0A248VZP6</accession>
<dbReference type="AlphaFoldDB" id="A0A248VZP6"/>
<geneLocation type="plasmid" evidence="1 2">
    <name>pBN4</name>
</geneLocation>
<keyword evidence="2" id="KW-1185">Reference proteome</keyword>
<gene>
    <name evidence="1" type="ORF">CJU94_40035</name>
</gene>
<sequence>MLHNATFWRGYFQRMFKSHLERTLEALEHRLLPTFDGIEAEATALQEKTYNDMMSMPLDPDVVDESMLAEAAFEAGYKHYSGMESVRQALINSFAPILYHTWEQQLLAFHRKEVLHPNEERKNKFLRVEVLQTRLMDKGFDITQLSTWSTIDELRILANTVKHADGGAGDQLKARRPEFFEPHHAKAGIAAMPIRYTPSIYRPMSGEDLYLTMADLLAYGRATIDFWDEFADALESA</sequence>
<name>A0A248VZP6_9BURK</name>
<keyword evidence="1" id="KW-0614">Plasmid</keyword>
<evidence type="ECO:0000313" key="1">
    <source>
        <dbReference type="EMBL" id="ASW04335.1"/>
    </source>
</evidence>